<evidence type="ECO:0000313" key="8">
    <source>
        <dbReference type="Proteomes" id="UP000791440"/>
    </source>
</evidence>
<feature type="transmembrane region" description="Helical" evidence="6">
    <location>
        <begin position="186"/>
        <end position="203"/>
    </location>
</feature>
<proteinExistence type="predicted"/>
<sequence>MASINIDKENKNPEEFTEEHPLKENDEKTEPEQKKSFCENCVYVLKNITVEPCIFLFISSAMITMLTTQNLNLEKACRVNLNFTDEICDALKAQQTSSQNDYERETQKLLASAMAWRTYLSATVPCLMALYIGSWSDITGHRKFFIMFPVFGQLLINLNNMIHVYFFKQLRLEYLVLSEAILEAFTGGWCVCFLSVFSYISAITTEKTRTYRLGLINFSMTVGFPVGMGLSGILIKNLGYYGCYSIAASFHLINFLYTVFALKDPKRNKEQKKHDRRGVRHFFRTFFDLTNVKDTLRVVFKKAPNNRRIRLCILLAVVAVLFGPIYGEVAVLYMSTRYRFNWDEVDFSIFQTYNFITHTVGTIFSILVFSKYLKWHDSILGIISTVSKFAASFVYCFAPNEKVFFAGEYLNKKNFNNADICEFVQNMSWWNK</sequence>
<keyword evidence="3 6" id="KW-1133">Transmembrane helix</keyword>
<keyword evidence="2 6" id="KW-0812">Transmembrane</keyword>
<reference evidence="7" key="2">
    <citation type="submission" date="2020-12" db="EMBL/GenBank/DDBJ databases">
        <authorList>
            <person name="Kanost M."/>
        </authorList>
    </citation>
    <scope>NUCLEOTIDE SEQUENCE</scope>
</reference>
<comment type="subcellular location">
    <subcellularLocation>
        <location evidence="1">Membrane</location>
        <topology evidence="1">Multi-pass membrane protein</topology>
    </subcellularLocation>
</comment>
<evidence type="ECO:0000256" key="1">
    <source>
        <dbReference type="ARBA" id="ARBA00004141"/>
    </source>
</evidence>
<feature type="transmembrane region" description="Helical" evidence="6">
    <location>
        <begin position="241"/>
        <end position="262"/>
    </location>
</feature>
<name>A0A921ZMM6_MANSE</name>
<feature type="transmembrane region" description="Helical" evidence="6">
    <location>
        <begin position="215"/>
        <end position="235"/>
    </location>
</feature>
<feature type="transmembrane region" description="Helical" evidence="6">
    <location>
        <begin position="114"/>
        <end position="132"/>
    </location>
</feature>
<dbReference type="PANTHER" id="PTHR23507:SF1">
    <property type="entry name" value="FI18259P1-RELATED"/>
    <property type="match status" value="1"/>
</dbReference>
<evidence type="ECO:0000256" key="6">
    <source>
        <dbReference type="SAM" id="Phobius"/>
    </source>
</evidence>
<dbReference type="Proteomes" id="UP000791440">
    <property type="component" value="Unassembled WGS sequence"/>
</dbReference>
<accession>A0A921ZMM6</accession>
<organism evidence="7 8">
    <name type="scientific">Manduca sexta</name>
    <name type="common">Tobacco hawkmoth</name>
    <name type="synonym">Tobacco hornworm</name>
    <dbReference type="NCBI Taxonomy" id="7130"/>
    <lineage>
        <taxon>Eukaryota</taxon>
        <taxon>Metazoa</taxon>
        <taxon>Ecdysozoa</taxon>
        <taxon>Arthropoda</taxon>
        <taxon>Hexapoda</taxon>
        <taxon>Insecta</taxon>
        <taxon>Pterygota</taxon>
        <taxon>Neoptera</taxon>
        <taxon>Endopterygota</taxon>
        <taxon>Lepidoptera</taxon>
        <taxon>Glossata</taxon>
        <taxon>Ditrysia</taxon>
        <taxon>Bombycoidea</taxon>
        <taxon>Sphingidae</taxon>
        <taxon>Sphinginae</taxon>
        <taxon>Sphingini</taxon>
        <taxon>Manduca</taxon>
    </lineage>
</organism>
<comment type="caution">
    <text evidence="7">The sequence shown here is derived from an EMBL/GenBank/DDBJ whole genome shotgun (WGS) entry which is preliminary data.</text>
</comment>
<dbReference type="InterPro" id="IPR011701">
    <property type="entry name" value="MFS"/>
</dbReference>
<evidence type="ECO:0000256" key="4">
    <source>
        <dbReference type="ARBA" id="ARBA00023136"/>
    </source>
</evidence>
<keyword evidence="8" id="KW-1185">Reference proteome</keyword>
<dbReference type="AlphaFoldDB" id="A0A921ZMM6"/>
<evidence type="ECO:0000256" key="2">
    <source>
        <dbReference type="ARBA" id="ARBA00022692"/>
    </source>
</evidence>
<evidence type="ECO:0000313" key="7">
    <source>
        <dbReference type="EMBL" id="KAG6460450.1"/>
    </source>
</evidence>
<keyword evidence="4 6" id="KW-0472">Membrane</keyword>
<evidence type="ECO:0000256" key="5">
    <source>
        <dbReference type="SAM" id="MobiDB-lite"/>
    </source>
</evidence>
<reference evidence="7" key="1">
    <citation type="journal article" date="2016" name="Insect Biochem. Mol. Biol.">
        <title>Multifaceted biological insights from a draft genome sequence of the tobacco hornworm moth, Manduca sexta.</title>
        <authorList>
            <person name="Kanost M.R."/>
            <person name="Arrese E.L."/>
            <person name="Cao X."/>
            <person name="Chen Y.R."/>
            <person name="Chellapilla S."/>
            <person name="Goldsmith M.R."/>
            <person name="Grosse-Wilde E."/>
            <person name="Heckel D.G."/>
            <person name="Herndon N."/>
            <person name="Jiang H."/>
            <person name="Papanicolaou A."/>
            <person name="Qu J."/>
            <person name="Soulages J.L."/>
            <person name="Vogel H."/>
            <person name="Walters J."/>
            <person name="Waterhouse R.M."/>
            <person name="Ahn S.J."/>
            <person name="Almeida F.C."/>
            <person name="An C."/>
            <person name="Aqrawi P."/>
            <person name="Bretschneider A."/>
            <person name="Bryant W.B."/>
            <person name="Bucks S."/>
            <person name="Chao H."/>
            <person name="Chevignon G."/>
            <person name="Christen J.M."/>
            <person name="Clarke D.F."/>
            <person name="Dittmer N.T."/>
            <person name="Ferguson L.C.F."/>
            <person name="Garavelou S."/>
            <person name="Gordon K.H.J."/>
            <person name="Gunaratna R.T."/>
            <person name="Han Y."/>
            <person name="Hauser F."/>
            <person name="He Y."/>
            <person name="Heidel-Fischer H."/>
            <person name="Hirsh A."/>
            <person name="Hu Y."/>
            <person name="Jiang H."/>
            <person name="Kalra D."/>
            <person name="Klinner C."/>
            <person name="Konig C."/>
            <person name="Kovar C."/>
            <person name="Kroll A.R."/>
            <person name="Kuwar S.S."/>
            <person name="Lee S.L."/>
            <person name="Lehman R."/>
            <person name="Li K."/>
            <person name="Li Z."/>
            <person name="Liang H."/>
            <person name="Lovelace S."/>
            <person name="Lu Z."/>
            <person name="Mansfield J.H."/>
            <person name="McCulloch K.J."/>
            <person name="Mathew T."/>
            <person name="Morton B."/>
            <person name="Muzny D.M."/>
            <person name="Neunemann D."/>
            <person name="Ongeri F."/>
            <person name="Pauchet Y."/>
            <person name="Pu L.L."/>
            <person name="Pyrousis I."/>
            <person name="Rao X.J."/>
            <person name="Redding A."/>
            <person name="Roesel C."/>
            <person name="Sanchez-Gracia A."/>
            <person name="Schaack S."/>
            <person name="Shukla A."/>
            <person name="Tetreau G."/>
            <person name="Wang Y."/>
            <person name="Xiong G.H."/>
            <person name="Traut W."/>
            <person name="Walsh T.K."/>
            <person name="Worley K.C."/>
            <person name="Wu D."/>
            <person name="Wu W."/>
            <person name="Wu Y.Q."/>
            <person name="Zhang X."/>
            <person name="Zou Z."/>
            <person name="Zucker H."/>
            <person name="Briscoe A.D."/>
            <person name="Burmester T."/>
            <person name="Clem R.J."/>
            <person name="Feyereisen R."/>
            <person name="Grimmelikhuijzen C.J.P."/>
            <person name="Hamodrakas S.J."/>
            <person name="Hansson B.S."/>
            <person name="Huguet E."/>
            <person name="Jermiin L.S."/>
            <person name="Lan Q."/>
            <person name="Lehman H.K."/>
            <person name="Lorenzen M."/>
            <person name="Merzendorfer H."/>
            <person name="Michalopoulos I."/>
            <person name="Morton D.B."/>
            <person name="Muthukrishnan S."/>
            <person name="Oakeshott J.G."/>
            <person name="Palmer W."/>
            <person name="Park Y."/>
            <person name="Passarelli A.L."/>
            <person name="Rozas J."/>
            <person name="Schwartz L.M."/>
            <person name="Smith W."/>
            <person name="Southgate A."/>
            <person name="Vilcinskas A."/>
            <person name="Vogt R."/>
            <person name="Wang P."/>
            <person name="Werren J."/>
            <person name="Yu X.Q."/>
            <person name="Zhou J.J."/>
            <person name="Brown S.J."/>
            <person name="Scherer S.E."/>
            <person name="Richards S."/>
            <person name="Blissard G.W."/>
        </authorList>
    </citation>
    <scope>NUCLEOTIDE SEQUENCE</scope>
</reference>
<feature type="transmembrane region" description="Helical" evidence="6">
    <location>
        <begin position="144"/>
        <end position="166"/>
    </location>
</feature>
<evidence type="ECO:0000256" key="3">
    <source>
        <dbReference type="ARBA" id="ARBA00022989"/>
    </source>
</evidence>
<dbReference type="PANTHER" id="PTHR23507">
    <property type="entry name" value="ZGC:174356"/>
    <property type="match status" value="1"/>
</dbReference>
<dbReference type="GO" id="GO:0016020">
    <property type="term" value="C:membrane"/>
    <property type="evidence" value="ECO:0007669"/>
    <property type="project" value="UniProtKB-SubCell"/>
</dbReference>
<protein>
    <recommendedName>
        <fullName evidence="9">Adenylate cyclase</fullName>
    </recommendedName>
</protein>
<feature type="transmembrane region" description="Helical" evidence="6">
    <location>
        <begin position="355"/>
        <end position="373"/>
    </location>
</feature>
<dbReference type="Pfam" id="PF07690">
    <property type="entry name" value="MFS_1"/>
    <property type="match status" value="1"/>
</dbReference>
<dbReference type="EMBL" id="JH668672">
    <property type="protein sequence ID" value="KAG6460450.1"/>
    <property type="molecule type" value="Genomic_DNA"/>
</dbReference>
<gene>
    <name evidence="7" type="ORF">O3G_MSEX011987</name>
</gene>
<feature type="transmembrane region" description="Helical" evidence="6">
    <location>
        <begin position="311"/>
        <end position="335"/>
    </location>
</feature>
<evidence type="ECO:0008006" key="9">
    <source>
        <dbReference type="Google" id="ProtNLM"/>
    </source>
</evidence>
<feature type="region of interest" description="Disordered" evidence="5">
    <location>
        <begin position="1"/>
        <end position="31"/>
    </location>
</feature>
<dbReference type="GO" id="GO:0022857">
    <property type="term" value="F:transmembrane transporter activity"/>
    <property type="evidence" value="ECO:0007669"/>
    <property type="project" value="InterPro"/>
</dbReference>